<accession>X0TJP7</accession>
<organism evidence="1">
    <name type="scientific">marine sediment metagenome</name>
    <dbReference type="NCBI Taxonomy" id="412755"/>
    <lineage>
        <taxon>unclassified sequences</taxon>
        <taxon>metagenomes</taxon>
        <taxon>ecological metagenomes</taxon>
    </lineage>
</organism>
<comment type="caution">
    <text evidence="1">The sequence shown here is derived from an EMBL/GenBank/DDBJ whole genome shotgun (WGS) entry which is preliminary data.</text>
</comment>
<gene>
    <name evidence="1" type="ORF">S01H1_29904</name>
</gene>
<evidence type="ECO:0000313" key="1">
    <source>
        <dbReference type="EMBL" id="GAF93778.1"/>
    </source>
</evidence>
<dbReference type="EMBL" id="BARS01018377">
    <property type="protein sequence ID" value="GAF93778.1"/>
    <property type="molecule type" value="Genomic_DNA"/>
</dbReference>
<evidence type="ECO:0008006" key="2">
    <source>
        <dbReference type="Google" id="ProtNLM"/>
    </source>
</evidence>
<name>X0TJP7_9ZZZZ</name>
<protein>
    <recommendedName>
        <fullName evidence="2">ArnR1-like winged helix-turn-helix domain-containing protein</fullName>
    </recommendedName>
</protein>
<proteinExistence type="predicted"/>
<sequence>MKRSSGADEIVVGRKQTMIELTERQREALIKLGGSSSFEMVASDVWNELIALRLVHRRSDGNYDLTQIGEEVYDELMGKN</sequence>
<reference evidence="1" key="1">
    <citation type="journal article" date="2014" name="Front. Microbiol.">
        <title>High frequency of phylogenetically diverse reductive dehalogenase-homologous genes in deep subseafloor sedimentary metagenomes.</title>
        <authorList>
            <person name="Kawai M."/>
            <person name="Futagami T."/>
            <person name="Toyoda A."/>
            <person name="Takaki Y."/>
            <person name="Nishi S."/>
            <person name="Hori S."/>
            <person name="Arai W."/>
            <person name="Tsubouchi T."/>
            <person name="Morono Y."/>
            <person name="Uchiyama I."/>
            <person name="Ito T."/>
            <person name="Fujiyama A."/>
            <person name="Inagaki F."/>
            <person name="Takami H."/>
        </authorList>
    </citation>
    <scope>NUCLEOTIDE SEQUENCE</scope>
    <source>
        <strain evidence="1">Expedition CK06-06</strain>
    </source>
</reference>
<dbReference type="AlphaFoldDB" id="X0TJP7"/>